<dbReference type="Proteomes" id="UP001594351">
    <property type="component" value="Unassembled WGS sequence"/>
</dbReference>
<dbReference type="SUPFAM" id="SSF53323">
    <property type="entry name" value="Pyruvate-ferredoxin oxidoreductase, PFOR, domain III"/>
    <property type="match status" value="1"/>
</dbReference>
<feature type="domain" description="Pyruvate/ketoisovalerate oxidoreductase catalytic" evidence="2">
    <location>
        <begin position="12"/>
        <end position="78"/>
    </location>
</feature>
<reference evidence="3 4" key="1">
    <citation type="submission" date="2024-09" db="EMBL/GenBank/DDBJ databases">
        <title>Laminarin stimulates single cell rates of sulfate reduction while oxygen inhibits transcriptomic activity in coastal marine sediment.</title>
        <authorList>
            <person name="Lindsay M."/>
            <person name="Orcutt B."/>
            <person name="Emerson D."/>
            <person name="Stepanauskas R."/>
            <person name="D'Angelo T."/>
        </authorList>
    </citation>
    <scope>NUCLEOTIDE SEQUENCE [LARGE SCALE GENOMIC DNA]</scope>
    <source>
        <strain evidence="3">SAG AM-311-K15</strain>
    </source>
</reference>
<evidence type="ECO:0000313" key="4">
    <source>
        <dbReference type="Proteomes" id="UP001594351"/>
    </source>
</evidence>
<proteinExistence type="predicted"/>
<dbReference type="InterPro" id="IPR002869">
    <property type="entry name" value="Pyrv_flavodox_OxRed_cen"/>
</dbReference>
<gene>
    <name evidence="3" type="ORF">ACFL27_08990</name>
</gene>
<keyword evidence="1" id="KW-0560">Oxidoreductase</keyword>
<keyword evidence="4" id="KW-1185">Reference proteome</keyword>
<protein>
    <submittedName>
        <fullName evidence="3">2-oxoacid:acceptor oxidoreductase family protein</fullName>
    </submittedName>
</protein>
<dbReference type="PANTHER" id="PTHR42730:SF1">
    <property type="entry name" value="2-OXOGLUTARATE SYNTHASE SUBUNIT KORC"/>
    <property type="match status" value="1"/>
</dbReference>
<dbReference type="PANTHER" id="PTHR42730">
    <property type="entry name" value="2-OXOGLUTARATE SYNTHASE SUBUNIT KORC"/>
    <property type="match status" value="1"/>
</dbReference>
<comment type="caution">
    <text evidence="3">The sequence shown here is derived from an EMBL/GenBank/DDBJ whole genome shotgun (WGS) entry which is preliminary data.</text>
</comment>
<organism evidence="3 4">
    <name type="scientific">candidate division CSSED10-310 bacterium</name>
    <dbReference type="NCBI Taxonomy" id="2855610"/>
    <lineage>
        <taxon>Bacteria</taxon>
        <taxon>Bacteria division CSSED10-310</taxon>
    </lineage>
</organism>
<evidence type="ECO:0000256" key="1">
    <source>
        <dbReference type="ARBA" id="ARBA00023002"/>
    </source>
</evidence>
<dbReference type="EMBL" id="JBHPBY010000091">
    <property type="protein sequence ID" value="MFC1850312.1"/>
    <property type="molecule type" value="Genomic_DNA"/>
</dbReference>
<feature type="non-terminal residue" evidence="3">
    <location>
        <position position="79"/>
    </location>
</feature>
<evidence type="ECO:0000259" key="2">
    <source>
        <dbReference type="Pfam" id="PF01558"/>
    </source>
</evidence>
<evidence type="ECO:0000313" key="3">
    <source>
        <dbReference type="EMBL" id="MFC1850312.1"/>
    </source>
</evidence>
<sequence>MARTEIKVSGFGGQGVIKSGYIIGKAASIYDKLFATLTQSFGPEARGSACSAQVIIDDEPVLYPYLKKADILVSMSQEA</sequence>
<dbReference type="Pfam" id="PF01558">
    <property type="entry name" value="POR"/>
    <property type="match status" value="1"/>
</dbReference>
<name>A0ABV6YVT0_UNCC1</name>
<accession>A0ABV6YVT0</accession>
<dbReference type="InterPro" id="IPR019752">
    <property type="entry name" value="Pyrv/ketoisovalerate_OxRed_cat"/>
</dbReference>
<dbReference type="Gene3D" id="3.40.920.10">
    <property type="entry name" value="Pyruvate-ferredoxin oxidoreductase, PFOR, domain III"/>
    <property type="match status" value="1"/>
</dbReference>
<dbReference type="InterPro" id="IPR052554">
    <property type="entry name" value="2-oxoglutarate_synth_KorC"/>
</dbReference>